<dbReference type="InterPro" id="IPR036869">
    <property type="entry name" value="J_dom_sf"/>
</dbReference>
<proteinExistence type="predicted"/>
<name>A0A835HKV3_9MAGN</name>
<dbReference type="PANTHER" id="PTHR45295:SF4">
    <property type="entry name" value="OS06G0474800 PROTEIN"/>
    <property type="match status" value="1"/>
</dbReference>
<evidence type="ECO:0000259" key="1">
    <source>
        <dbReference type="PROSITE" id="PS50076"/>
    </source>
</evidence>
<dbReference type="Proteomes" id="UP000631114">
    <property type="component" value="Unassembled WGS sequence"/>
</dbReference>
<dbReference type="PRINTS" id="PR00625">
    <property type="entry name" value="JDOMAIN"/>
</dbReference>
<dbReference type="SUPFAM" id="SSF46565">
    <property type="entry name" value="Chaperone J-domain"/>
    <property type="match status" value="1"/>
</dbReference>
<feature type="domain" description="J" evidence="1">
    <location>
        <begin position="56"/>
        <end position="119"/>
    </location>
</feature>
<dbReference type="InterPro" id="IPR001623">
    <property type="entry name" value="DnaJ_domain"/>
</dbReference>
<reference evidence="2 3" key="1">
    <citation type="submission" date="2020-10" db="EMBL/GenBank/DDBJ databases">
        <title>The Coptis chinensis genome and diversification of protoberbering-type alkaloids.</title>
        <authorList>
            <person name="Wang B."/>
            <person name="Shu S."/>
            <person name="Song C."/>
            <person name="Liu Y."/>
        </authorList>
    </citation>
    <scope>NUCLEOTIDE SEQUENCE [LARGE SCALE GENOMIC DNA]</scope>
    <source>
        <strain evidence="2">HL-2020</strain>
        <tissue evidence="2">Leaf</tissue>
    </source>
</reference>
<dbReference type="PROSITE" id="PS50076">
    <property type="entry name" value="DNAJ_2"/>
    <property type="match status" value="1"/>
</dbReference>
<dbReference type="CDD" id="cd06257">
    <property type="entry name" value="DnaJ"/>
    <property type="match status" value="1"/>
</dbReference>
<dbReference type="OrthoDB" id="376357at2759"/>
<dbReference type="PANTHER" id="PTHR45295">
    <property type="entry name" value="CHAPERONE PROTEIN DNAJ C76, CHLOROPLASTIC"/>
    <property type="match status" value="1"/>
</dbReference>
<accession>A0A835HKV3</accession>
<evidence type="ECO:0000313" key="3">
    <source>
        <dbReference type="Proteomes" id="UP000631114"/>
    </source>
</evidence>
<dbReference type="EMBL" id="JADFTS010000006">
    <property type="protein sequence ID" value="KAF9600182.1"/>
    <property type="molecule type" value="Genomic_DNA"/>
</dbReference>
<keyword evidence="3" id="KW-1185">Reference proteome</keyword>
<comment type="caution">
    <text evidence="2">The sequence shown here is derived from an EMBL/GenBank/DDBJ whole genome shotgun (WGS) entry which is preliminary data.</text>
</comment>
<dbReference type="AlphaFoldDB" id="A0A835HKV3"/>
<organism evidence="2 3">
    <name type="scientific">Coptis chinensis</name>
    <dbReference type="NCBI Taxonomy" id="261450"/>
    <lineage>
        <taxon>Eukaryota</taxon>
        <taxon>Viridiplantae</taxon>
        <taxon>Streptophyta</taxon>
        <taxon>Embryophyta</taxon>
        <taxon>Tracheophyta</taxon>
        <taxon>Spermatophyta</taxon>
        <taxon>Magnoliopsida</taxon>
        <taxon>Ranunculales</taxon>
        <taxon>Ranunculaceae</taxon>
        <taxon>Coptidoideae</taxon>
        <taxon>Coptis</taxon>
    </lineage>
</organism>
<dbReference type="Gene3D" id="3.30.70.20">
    <property type="match status" value="1"/>
</dbReference>
<sequence>MQISATITSPAQPFLKPKSTLAQQYIYPKKASFRWRHNSVVIRCCRSTANGVKTENYYELLGVSFDSNPKAIKEAYRKLQKKHHPDIAGQKGHEYTLMLNEAYQVLMKDSLRKDYDASIGNVGGQFGRDFSGTGYSSWNGPMRPQALFVDENACVALGCARVKVQFGDDDKQIEVAVDSCPVNCIHWVDKDELAVLEFLNHPRPKEAYGMFGGGWDRPSNVFMAAKFFIKQLKEQTPNNKTKNFEEETPAQTEARARASMKLQVEKISRIWSWLRSFWQ</sequence>
<gene>
    <name evidence="2" type="ORF">IFM89_005006</name>
</gene>
<evidence type="ECO:0000313" key="2">
    <source>
        <dbReference type="EMBL" id="KAF9600182.1"/>
    </source>
</evidence>
<dbReference type="SMART" id="SM00271">
    <property type="entry name" value="DnaJ"/>
    <property type="match status" value="1"/>
</dbReference>
<dbReference type="Pfam" id="PF00226">
    <property type="entry name" value="DnaJ"/>
    <property type="match status" value="1"/>
</dbReference>
<dbReference type="Gene3D" id="1.10.287.110">
    <property type="entry name" value="DnaJ domain"/>
    <property type="match status" value="1"/>
</dbReference>
<protein>
    <recommendedName>
        <fullName evidence="1">J domain-containing protein</fullName>
    </recommendedName>
</protein>